<evidence type="ECO:0000313" key="1">
    <source>
        <dbReference type="EMBL" id="AHI30015.1"/>
    </source>
</evidence>
<gene>
    <name evidence="1" type="ORF">AU14_05280</name>
</gene>
<dbReference type="OrthoDB" id="6075581at2"/>
<keyword evidence="2" id="KW-1185">Reference proteome</keyword>
<dbReference type="AlphaFoldDB" id="W5YLU8"/>
<dbReference type="HOGENOM" id="CLU_1193697_0_0_6"/>
<dbReference type="KEGG" id="msx:AU14_05280"/>
<protein>
    <submittedName>
        <fullName evidence="1">Uncharacterized protein</fullName>
    </submittedName>
</protein>
<dbReference type="Proteomes" id="UP000061489">
    <property type="component" value="Chromosome"/>
</dbReference>
<organism evidence="1 2">
    <name type="scientific">Marinobacter similis</name>
    <dbReference type="NCBI Taxonomy" id="1420916"/>
    <lineage>
        <taxon>Bacteria</taxon>
        <taxon>Pseudomonadati</taxon>
        <taxon>Pseudomonadota</taxon>
        <taxon>Gammaproteobacteria</taxon>
        <taxon>Pseudomonadales</taxon>
        <taxon>Marinobacteraceae</taxon>
        <taxon>Marinobacter</taxon>
    </lineage>
</organism>
<name>W5YLU8_9GAMM</name>
<accession>W5YLU8</accession>
<sequence length="232" mass="25185">MRCLNLSRPLRGRRYVSLLTAALTLLWTAFAHGHGESSGDEKGSVHAVLDKIPPELSELRVQLRRTLAPQLLVGNPTDKMLIVEDENGRPFLRIGPDKAEGDLGAAEFHRTNTIMAPGAIPAEASENPRWAVVETTPNWGWFDLRLRTDGVDVPHQVVDGGEPASIGTWSIPVRLGDTESVISGHFEYRPNAAGIIQAKVADLGALKGQALVRAMPGSSRPGLFLSYNASRR</sequence>
<evidence type="ECO:0000313" key="2">
    <source>
        <dbReference type="Proteomes" id="UP000061489"/>
    </source>
</evidence>
<dbReference type="RefSeq" id="WP_094191156.1">
    <property type="nucleotide sequence ID" value="NZ_CP007151.1"/>
</dbReference>
<proteinExistence type="predicted"/>
<reference evidence="1 2" key="1">
    <citation type="journal article" date="2014" name="Genome Announc.">
        <title>Draft Genome Sequences of Marinobacter similis A3d10T and Marinobacter salarius R9SW1T.</title>
        <authorList>
            <person name="Ivanova E.P."/>
            <person name="Ng H.J."/>
            <person name="Webb H.K."/>
            <person name="Feng G."/>
            <person name="Oshima K."/>
            <person name="Hattori M."/>
            <person name="Ohkuma M."/>
            <person name="Sergeev A.F."/>
            <person name="Mikhailov V.V."/>
            <person name="Crawford R.J."/>
            <person name="Sawabe T."/>
        </authorList>
    </citation>
    <scope>NUCLEOTIDE SEQUENCE [LARGE SCALE GENOMIC DNA]</scope>
    <source>
        <strain evidence="1 2">A3d10</strain>
    </source>
</reference>
<dbReference type="EMBL" id="CP007151">
    <property type="protein sequence ID" value="AHI30015.1"/>
    <property type="molecule type" value="Genomic_DNA"/>
</dbReference>